<dbReference type="GO" id="GO:0070679">
    <property type="term" value="F:inositol 1,4,5 trisphosphate binding"/>
    <property type="evidence" value="ECO:0007669"/>
    <property type="project" value="TreeGrafter"/>
</dbReference>
<dbReference type="GO" id="GO:0051480">
    <property type="term" value="P:regulation of cytosolic calcium ion concentration"/>
    <property type="evidence" value="ECO:0007669"/>
    <property type="project" value="TreeGrafter"/>
</dbReference>
<keyword evidence="6" id="KW-0472">Membrane</keyword>
<dbReference type="InterPro" id="IPR005821">
    <property type="entry name" value="Ion_trans_dom"/>
</dbReference>
<name>A0A183NXC4_9TREM</name>
<dbReference type="GO" id="GO:0034703">
    <property type="term" value="C:cation channel complex"/>
    <property type="evidence" value="ECO:0007669"/>
    <property type="project" value="TreeGrafter"/>
</dbReference>
<dbReference type="PANTHER" id="PTHR10117">
    <property type="entry name" value="TRANSIENT RECEPTOR POTENTIAL CHANNEL"/>
    <property type="match status" value="1"/>
</dbReference>
<feature type="domain" description="Ion transport" evidence="8">
    <location>
        <begin position="294"/>
        <end position="457"/>
    </location>
</feature>
<evidence type="ECO:0000256" key="7">
    <source>
        <dbReference type="ARBA" id="ARBA00023303"/>
    </source>
</evidence>
<keyword evidence="7" id="KW-0407">Ion channel</keyword>
<dbReference type="GO" id="GO:0005886">
    <property type="term" value="C:plasma membrane"/>
    <property type="evidence" value="ECO:0007669"/>
    <property type="project" value="TreeGrafter"/>
</dbReference>
<evidence type="ECO:0000256" key="2">
    <source>
        <dbReference type="ARBA" id="ARBA00022448"/>
    </source>
</evidence>
<gene>
    <name evidence="9" type="ORF">SMTD_LOCUS6760</name>
</gene>
<organism evidence="9 10">
    <name type="scientific">Schistosoma mattheei</name>
    <dbReference type="NCBI Taxonomy" id="31246"/>
    <lineage>
        <taxon>Eukaryota</taxon>
        <taxon>Metazoa</taxon>
        <taxon>Spiralia</taxon>
        <taxon>Lophotrochozoa</taxon>
        <taxon>Platyhelminthes</taxon>
        <taxon>Trematoda</taxon>
        <taxon>Digenea</taxon>
        <taxon>Strigeidida</taxon>
        <taxon>Schistosomatoidea</taxon>
        <taxon>Schistosomatidae</taxon>
        <taxon>Schistosoma</taxon>
    </lineage>
</organism>
<keyword evidence="2" id="KW-0813">Transport</keyword>
<dbReference type="GO" id="GO:0015279">
    <property type="term" value="F:store-operated calcium channel activity"/>
    <property type="evidence" value="ECO:0007669"/>
    <property type="project" value="TreeGrafter"/>
</dbReference>
<accession>A0A183NXC4</accession>
<reference evidence="9 10" key="1">
    <citation type="submission" date="2018-11" db="EMBL/GenBank/DDBJ databases">
        <authorList>
            <consortium name="Pathogen Informatics"/>
        </authorList>
    </citation>
    <scope>NUCLEOTIDE SEQUENCE [LARGE SCALE GENOMIC DNA]</scope>
    <source>
        <strain>Denwood</strain>
        <strain evidence="10">Zambia</strain>
    </source>
</reference>
<sequence>MFSEMLFTLLNSSSIPSRLLIINISSTYLNHSFGGHKRFAIALVSRECMNKFATIGETAPTYLIHPHGCVGQLMRSPLIKFINHSASFAIFIFLLLIASTDTLTKTDLQRRSEIRGPDPNVIEMLILWWVIDFLMLGLYLTTVALRVVAVILRKTNQYGTEPLPRNQWPETDPTLLSEALFSIAHIFSFARIIFLFQYLNLDAQLRDRQAGFRKDRSCTDRITTLRIIVEQSIQWKSSLYITFIDYEKAFDSVDKKTLMKLIRQYGVPKIVNIIRNSYDGLNCKIVHGGQLTDSFEINEHLGPLQISLGNMLIDITKFIFIFLLVISSFACGLHQLYYYYLSNEEDNRPRAFSSNTASALLITASTFPSNPPCSSMMLSRLVSSYRTLFWHLFGSSQSGNFEVTFVNKTSGERERMESARNTMVVGEILLLIYHAMAIIVLVNMLIAMMSNSFQTIQVGTCIEYKMFLKE</sequence>
<evidence type="ECO:0000256" key="3">
    <source>
        <dbReference type="ARBA" id="ARBA00022692"/>
    </source>
</evidence>
<dbReference type="AlphaFoldDB" id="A0A183NXC4"/>
<dbReference type="PANTHER" id="PTHR10117:SF80">
    <property type="entry name" value="TRANSIENT-RECEPTOR-POTENTIAL-LIKE PROTEIN"/>
    <property type="match status" value="1"/>
</dbReference>
<dbReference type="Pfam" id="PF00520">
    <property type="entry name" value="Ion_trans"/>
    <property type="match status" value="1"/>
</dbReference>
<evidence type="ECO:0000256" key="4">
    <source>
        <dbReference type="ARBA" id="ARBA00022989"/>
    </source>
</evidence>
<comment type="subcellular location">
    <subcellularLocation>
        <location evidence="1">Membrane</location>
        <topology evidence="1">Multi-pass membrane protein</topology>
    </subcellularLocation>
</comment>
<dbReference type="GO" id="GO:0007338">
    <property type="term" value="P:single fertilization"/>
    <property type="evidence" value="ECO:0007669"/>
    <property type="project" value="TreeGrafter"/>
</dbReference>
<proteinExistence type="predicted"/>
<evidence type="ECO:0000256" key="5">
    <source>
        <dbReference type="ARBA" id="ARBA00023065"/>
    </source>
</evidence>
<protein>
    <recommendedName>
        <fullName evidence="8">Ion transport domain-containing protein</fullName>
    </recommendedName>
</protein>
<dbReference type="Proteomes" id="UP000269396">
    <property type="component" value="Unassembled WGS sequence"/>
</dbReference>
<evidence type="ECO:0000256" key="6">
    <source>
        <dbReference type="ARBA" id="ARBA00023136"/>
    </source>
</evidence>
<keyword evidence="4" id="KW-1133">Transmembrane helix</keyword>
<evidence type="ECO:0000313" key="10">
    <source>
        <dbReference type="Proteomes" id="UP000269396"/>
    </source>
</evidence>
<dbReference type="STRING" id="31246.A0A183NXC4"/>
<dbReference type="InterPro" id="IPR002153">
    <property type="entry name" value="TRPC_channel"/>
</dbReference>
<keyword evidence="3" id="KW-0812">Transmembrane</keyword>
<evidence type="ECO:0000256" key="1">
    <source>
        <dbReference type="ARBA" id="ARBA00004141"/>
    </source>
</evidence>
<keyword evidence="5" id="KW-0406">Ion transport</keyword>
<keyword evidence="10" id="KW-1185">Reference proteome</keyword>
<evidence type="ECO:0000259" key="8">
    <source>
        <dbReference type="Pfam" id="PF00520"/>
    </source>
</evidence>
<dbReference type="EMBL" id="UZAL01027790">
    <property type="protein sequence ID" value="VDP35651.1"/>
    <property type="molecule type" value="Genomic_DNA"/>
</dbReference>
<evidence type="ECO:0000313" key="9">
    <source>
        <dbReference type="EMBL" id="VDP35651.1"/>
    </source>
</evidence>